<dbReference type="AlphaFoldDB" id="A0A9Q6V4W7"/>
<evidence type="ECO:0000313" key="1">
    <source>
        <dbReference type="EMBL" id="QNS73344.1"/>
    </source>
</evidence>
<evidence type="ECO:0000313" key="2">
    <source>
        <dbReference type="Proteomes" id="UP000516464"/>
    </source>
</evidence>
<accession>A0A9Q6V4W7</accession>
<gene>
    <name evidence="1" type="ORF">DXE50_12005</name>
</gene>
<name>A0A9Q6V4W7_ECOLX</name>
<dbReference type="Proteomes" id="UP000516464">
    <property type="component" value="Chromosome"/>
</dbReference>
<dbReference type="EMBL" id="CP031353">
    <property type="protein sequence ID" value="QNS73344.1"/>
    <property type="molecule type" value="Genomic_DNA"/>
</dbReference>
<organism evidence="1 2">
    <name type="scientific">Escherichia coli O145</name>
    <dbReference type="NCBI Taxonomy" id="1055538"/>
    <lineage>
        <taxon>Bacteria</taxon>
        <taxon>Pseudomonadati</taxon>
        <taxon>Pseudomonadota</taxon>
        <taxon>Gammaproteobacteria</taxon>
        <taxon>Enterobacterales</taxon>
        <taxon>Enterobacteriaceae</taxon>
        <taxon>Escherichia</taxon>
    </lineage>
</organism>
<protein>
    <submittedName>
        <fullName evidence="1">Uncharacterized protein</fullName>
    </submittedName>
</protein>
<reference evidence="1 2" key="1">
    <citation type="submission" date="2018-07" db="EMBL/GenBank/DDBJ databases">
        <title>Complete Genomes of Environmental Shiga Toxin-Producing Escherichia coli O145.</title>
        <authorList>
            <person name="Carter M.Q."/>
            <person name="Pham A.C."/>
        </authorList>
    </citation>
    <scope>NUCLEOTIDE SEQUENCE [LARGE SCALE GENOMIC DNA]</scope>
    <source>
        <strain evidence="1 2">RM9154-C1</strain>
    </source>
</reference>
<sequence>MIWQPEFTDKTLSRKPGAVQFVSEVLMEDKDNKGWVKGWAVVRSSPWHLVGVFATEEDAETEARKMGDKYEVHYGSHRTGSDDFVWGE</sequence>
<proteinExistence type="predicted"/>